<comment type="caution">
    <text evidence="1">The sequence shown here is derived from an EMBL/GenBank/DDBJ whole genome shotgun (WGS) entry which is preliminary data.</text>
</comment>
<dbReference type="Proteomes" id="UP000298663">
    <property type="component" value="Chromosome X"/>
</dbReference>
<dbReference type="EMBL" id="AZBU02000001">
    <property type="protein sequence ID" value="TMS32977.1"/>
    <property type="molecule type" value="Genomic_DNA"/>
</dbReference>
<evidence type="ECO:0000313" key="2">
    <source>
        <dbReference type="Proteomes" id="UP000298663"/>
    </source>
</evidence>
<evidence type="ECO:0000313" key="1">
    <source>
        <dbReference type="EMBL" id="TMS32977.1"/>
    </source>
</evidence>
<proteinExistence type="predicted"/>
<gene>
    <name evidence="1" type="ORF">L596_000762</name>
</gene>
<sequence length="70" mass="8035">MVSRRRCSRPSPVGFILSSPDRSALSLNNILHGFSCLGRLLCHLNAHRHCRYLLCTRVHVIRDAGRDFEF</sequence>
<reference evidence="1 2" key="2">
    <citation type="journal article" date="2019" name="G3 (Bethesda)">
        <title>Hybrid Assembly of the Genome of the Entomopathogenic Nematode Steinernema carpocapsae Identifies the X-Chromosome.</title>
        <authorList>
            <person name="Serra L."/>
            <person name="Macchietto M."/>
            <person name="Macias-Munoz A."/>
            <person name="McGill C.J."/>
            <person name="Rodriguez I.M."/>
            <person name="Rodriguez B."/>
            <person name="Murad R."/>
            <person name="Mortazavi A."/>
        </authorList>
    </citation>
    <scope>NUCLEOTIDE SEQUENCE [LARGE SCALE GENOMIC DNA]</scope>
    <source>
        <strain evidence="1 2">ALL</strain>
    </source>
</reference>
<dbReference type="EMBL" id="CM016762">
    <property type="protein sequence ID" value="TMS32977.1"/>
    <property type="molecule type" value="Genomic_DNA"/>
</dbReference>
<keyword evidence="2" id="KW-1185">Reference proteome</keyword>
<accession>A0A4U8ULI2</accession>
<protein>
    <submittedName>
        <fullName evidence="1">Uncharacterized protein</fullName>
    </submittedName>
</protein>
<name>A0A4U8ULI2_STECR</name>
<dbReference type="AlphaFoldDB" id="A0A4U8ULI2"/>
<organism evidence="1 2">
    <name type="scientific">Steinernema carpocapsae</name>
    <name type="common">Entomopathogenic nematode</name>
    <dbReference type="NCBI Taxonomy" id="34508"/>
    <lineage>
        <taxon>Eukaryota</taxon>
        <taxon>Metazoa</taxon>
        <taxon>Ecdysozoa</taxon>
        <taxon>Nematoda</taxon>
        <taxon>Chromadorea</taxon>
        <taxon>Rhabditida</taxon>
        <taxon>Tylenchina</taxon>
        <taxon>Panagrolaimomorpha</taxon>
        <taxon>Strongyloidoidea</taxon>
        <taxon>Steinernematidae</taxon>
        <taxon>Steinernema</taxon>
    </lineage>
</organism>
<reference evidence="1 2" key="1">
    <citation type="journal article" date="2015" name="Genome Biol.">
        <title>Comparative genomics of Steinernema reveals deeply conserved gene regulatory networks.</title>
        <authorList>
            <person name="Dillman A.R."/>
            <person name="Macchietto M."/>
            <person name="Porter C.F."/>
            <person name="Rogers A."/>
            <person name="Williams B."/>
            <person name="Antoshechkin I."/>
            <person name="Lee M.M."/>
            <person name="Goodwin Z."/>
            <person name="Lu X."/>
            <person name="Lewis E.E."/>
            <person name="Goodrich-Blair H."/>
            <person name="Stock S.P."/>
            <person name="Adams B.J."/>
            <person name="Sternberg P.W."/>
            <person name="Mortazavi A."/>
        </authorList>
    </citation>
    <scope>NUCLEOTIDE SEQUENCE [LARGE SCALE GENOMIC DNA]</scope>
    <source>
        <strain evidence="1 2">ALL</strain>
    </source>
</reference>